<name>A0ACA9SAN3_9GLOM</name>
<organism evidence="1 2">
    <name type="scientific">Racocetra persica</name>
    <dbReference type="NCBI Taxonomy" id="160502"/>
    <lineage>
        <taxon>Eukaryota</taxon>
        <taxon>Fungi</taxon>
        <taxon>Fungi incertae sedis</taxon>
        <taxon>Mucoromycota</taxon>
        <taxon>Glomeromycotina</taxon>
        <taxon>Glomeromycetes</taxon>
        <taxon>Diversisporales</taxon>
        <taxon>Gigasporaceae</taxon>
        <taxon>Racocetra</taxon>
    </lineage>
</organism>
<keyword evidence="2" id="KW-1185">Reference proteome</keyword>
<evidence type="ECO:0000313" key="1">
    <source>
        <dbReference type="EMBL" id="CAG8832218.1"/>
    </source>
</evidence>
<evidence type="ECO:0000313" key="2">
    <source>
        <dbReference type="Proteomes" id="UP000789920"/>
    </source>
</evidence>
<sequence>NLRKYKRKEDPFDMKYKNGSETPLRTLEDQVNESTNNTLEDQVNESTNNTLEDQVNESTNNTLMISETIDITNLSFSSDGQLQVNMPTNSNLVENQNWLGNLNYNTEDLVNRMFEMND</sequence>
<protein>
    <submittedName>
        <fullName evidence="1">18976_t:CDS:1</fullName>
    </submittedName>
</protein>
<feature type="non-terminal residue" evidence="1">
    <location>
        <position position="1"/>
    </location>
</feature>
<accession>A0ACA9SAN3</accession>
<dbReference type="Proteomes" id="UP000789920">
    <property type="component" value="Unassembled WGS sequence"/>
</dbReference>
<gene>
    <name evidence="1" type="ORF">RPERSI_LOCUS28384</name>
</gene>
<comment type="caution">
    <text evidence="1">The sequence shown here is derived from an EMBL/GenBank/DDBJ whole genome shotgun (WGS) entry which is preliminary data.</text>
</comment>
<dbReference type="EMBL" id="CAJVQC010103158">
    <property type="protein sequence ID" value="CAG8832218.1"/>
    <property type="molecule type" value="Genomic_DNA"/>
</dbReference>
<feature type="non-terminal residue" evidence="1">
    <location>
        <position position="118"/>
    </location>
</feature>
<proteinExistence type="predicted"/>
<reference evidence="1" key="1">
    <citation type="submission" date="2021-06" db="EMBL/GenBank/DDBJ databases">
        <authorList>
            <person name="Kallberg Y."/>
            <person name="Tangrot J."/>
            <person name="Rosling A."/>
        </authorList>
    </citation>
    <scope>NUCLEOTIDE SEQUENCE</scope>
    <source>
        <strain evidence="1">MA461A</strain>
    </source>
</reference>